<dbReference type="EMBL" id="QSAZ01000004">
    <property type="protein sequence ID" value="RGW88066.1"/>
    <property type="molecule type" value="Genomic_DNA"/>
</dbReference>
<accession>A0A413DNG5</accession>
<comment type="caution">
    <text evidence="1">The sequence shown here is derived from an EMBL/GenBank/DDBJ whole genome shotgun (WGS) entry which is preliminary data.</text>
</comment>
<organism evidence="1 2">
    <name type="scientific">Agathobacter rectalis</name>
    <dbReference type="NCBI Taxonomy" id="39491"/>
    <lineage>
        <taxon>Bacteria</taxon>
        <taxon>Bacillati</taxon>
        <taxon>Bacillota</taxon>
        <taxon>Clostridia</taxon>
        <taxon>Lachnospirales</taxon>
        <taxon>Lachnospiraceae</taxon>
        <taxon>Agathobacter</taxon>
    </lineage>
</organism>
<evidence type="ECO:0000313" key="1">
    <source>
        <dbReference type="EMBL" id="RGW88066.1"/>
    </source>
</evidence>
<dbReference type="AlphaFoldDB" id="A0A413DNG5"/>
<sequence>MDIVKKVAKMRLNFHASMLDVYNVANQLGILKDDKAEEIMKKHTMKCFDAMEHMGLDPFGKHSKD</sequence>
<gene>
    <name evidence="1" type="ORF">DWV45_05550</name>
</gene>
<evidence type="ECO:0000313" key="2">
    <source>
        <dbReference type="Proteomes" id="UP000283683"/>
    </source>
</evidence>
<dbReference type="RefSeq" id="WP_118326563.1">
    <property type="nucleotide sequence ID" value="NZ_QSAZ01000004.1"/>
</dbReference>
<protein>
    <submittedName>
        <fullName evidence="1">Uncharacterized protein</fullName>
    </submittedName>
</protein>
<dbReference type="Proteomes" id="UP000283683">
    <property type="component" value="Unassembled WGS sequence"/>
</dbReference>
<proteinExistence type="predicted"/>
<name>A0A413DNG5_9FIRM</name>
<reference evidence="1 2" key="1">
    <citation type="submission" date="2018-08" db="EMBL/GenBank/DDBJ databases">
        <title>A genome reference for cultivated species of the human gut microbiota.</title>
        <authorList>
            <person name="Zou Y."/>
            <person name="Xue W."/>
            <person name="Luo G."/>
        </authorList>
    </citation>
    <scope>NUCLEOTIDE SEQUENCE [LARGE SCALE GENOMIC DNA]</scope>
    <source>
        <strain evidence="1 2">AF06-19</strain>
    </source>
</reference>